<evidence type="ECO:0000313" key="2">
    <source>
        <dbReference type="EMBL" id="KKL65587.1"/>
    </source>
</evidence>
<feature type="compositionally biased region" description="Basic and acidic residues" evidence="1">
    <location>
        <begin position="39"/>
        <end position="62"/>
    </location>
</feature>
<organism evidence="2">
    <name type="scientific">marine sediment metagenome</name>
    <dbReference type="NCBI Taxonomy" id="412755"/>
    <lineage>
        <taxon>unclassified sequences</taxon>
        <taxon>metagenomes</taxon>
        <taxon>ecological metagenomes</taxon>
    </lineage>
</organism>
<proteinExistence type="predicted"/>
<dbReference type="InterPro" id="IPR032866">
    <property type="entry name" value="Prok_Ub"/>
</dbReference>
<dbReference type="AlphaFoldDB" id="A0A0F9GR76"/>
<feature type="region of interest" description="Disordered" evidence="1">
    <location>
        <begin position="34"/>
        <end position="69"/>
    </location>
</feature>
<gene>
    <name evidence="2" type="ORF">LCGC14_2153490</name>
</gene>
<sequence length="69" mass="7962">MIRIFVYDGREFPDPDPNLKVDEVRQSMANFFPELSNAETKESERDSKTNPGEKEKVIEFKRRVGTKGG</sequence>
<reference evidence="2" key="1">
    <citation type="journal article" date="2015" name="Nature">
        <title>Complex archaea that bridge the gap between prokaryotes and eukaryotes.</title>
        <authorList>
            <person name="Spang A."/>
            <person name="Saw J.H."/>
            <person name="Jorgensen S.L."/>
            <person name="Zaremba-Niedzwiedzka K."/>
            <person name="Martijn J."/>
            <person name="Lind A.E."/>
            <person name="van Eijk R."/>
            <person name="Schleper C."/>
            <person name="Guy L."/>
            <person name="Ettema T.J."/>
        </authorList>
    </citation>
    <scope>NUCLEOTIDE SEQUENCE</scope>
</reference>
<protein>
    <recommendedName>
        <fullName evidence="3">PRTRC system protein C</fullName>
    </recommendedName>
</protein>
<accession>A0A0F9GR76</accession>
<comment type="caution">
    <text evidence="2">The sequence shown here is derived from an EMBL/GenBank/DDBJ whole genome shotgun (WGS) entry which is preliminary data.</text>
</comment>
<dbReference type="Pfam" id="PF14454">
    <property type="entry name" value="Prok_Ub"/>
    <property type="match status" value="1"/>
</dbReference>
<evidence type="ECO:0008006" key="3">
    <source>
        <dbReference type="Google" id="ProtNLM"/>
    </source>
</evidence>
<dbReference type="EMBL" id="LAZR01027486">
    <property type="protein sequence ID" value="KKL65587.1"/>
    <property type="molecule type" value="Genomic_DNA"/>
</dbReference>
<evidence type="ECO:0000256" key="1">
    <source>
        <dbReference type="SAM" id="MobiDB-lite"/>
    </source>
</evidence>
<name>A0A0F9GR76_9ZZZZ</name>